<evidence type="ECO:0000256" key="5">
    <source>
        <dbReference type="PROSITE-ProRule" id="PRU10099"/>
    </source>
</evidence>
<dbReference type="PANTHER" id="PTHR11707">
    <property type="entry name" value="L-ASPARAGINASE"/>
    <property type="match status" value="1"/>
</dbReference>
<dbReference type="Gene3D" id="3.40.50.1170">
    <property type="entry name" value="L-asparaginase, N-terminal domain"/>
    <property type="match status" value="1"/>
</dbReference>
<dbReference type="PROSITE" id="PS00917">
    <property type="entry name" value="ASN_GLN_ASE_2"/>
    <property type="match status" value="1"/>
</dbReference>
<dbReference type="NCBIfam" id="TIGR00520">
    <property type="entry name" value="asnASE_II"/>
    <property type="match status" value="1"/>
</dbReference>
<evidence type="ECO:0000313" key="11">
    <source>
        <dbReference type="Proteomes" id="UP000580517"/>
    </source>
</evidence>
<dbReference type="RefSeq" id="WP_129969342.1">
    <property type="nucleotide sequence ID" value="NZ_JACCEW010000003.1"/>
</dbReference>
<dbReference type="InterPro" id="IPR004550">
    <property type="entry name" value="AsnASE_II"/>
</dbReference>
<reference evidence="10 11" key="1">
    <citation type="submission" date="2020-07" db="EMBL/GenBank/DDBJ databases">
        <title>Taxonomic revisions and descriptions of new bacterial species based on genomic comparisons in the high-G+C-content subgroup of the family Alcaligenaceae.</title>
        <authorList>
            <person name="Szabo A."/>
            <person name="Felfoldi T."/>
        </authorList>
    </citation>
    <scope>NUCLEOTIDE SEQUENCE [LARGE SCALE GENOMIC DNA]</scope>
    <source>
        <strain evidence="10 11">DSM 25264</strain>
    </source>
</reference>
<dbReference type="InterPro" id="IPR027475">
    <property type="entry name" value="Asparaginase/glutaminase_AS2"/>
</dbReference>
<accession>A0A853FCZ7</accession>
<dbReference type="AlphaFoldDB" id="A0A853FCZ7"/>
<evidence type="ECO:0000256" key="2">
    <source>
        <dbReference type="ARBA" id="ARBA00022801"/>
    </source>
</evidence>
<sequence length="348" mass="36844">MPSRPKSAKTRPAVSSSAQRPAIVVVGTGGTIASTASQATTLTNYTVTQQADALLAAVPGIQSLADISCMQIFNVDSRAITDTMRLRLARKVDRLLEQPDVDGVVITHGTDTMEETAYFLNLTIKSAKPVIVTGAMRPASALSADGPLNLYNAVLLAASSEAQGLGVLVMLNDRAHAARLVSKIHTTHVDAFTSGEAGCVAEVQDGSIVSLRPPARPHTLDTPFALRQIRRLPRVDILYDYQGAGLHLYKAAIEAGARGIVVAACGNGSLTPQAERGLRLAARQGVVCARSSRTGAGRVTPDLGLARRGILSADDLNAQKARLLLMLALSLPPHACTPDKIQHYFDRY</sequence>
<dbReference type="GO" id="GO:0006528">
    <property type="term" value="P:asparagine metabolic process"/>
    <property type="evidence" value="ECO:0007669"/>
    <property type="project" value="InterPro"/>
</dbReference>
<dbReference type="InterPro" id="IPR006034">
    <property type="entry name" value="Asparaginase/glutaminase-like"/>
</dbReference>
<evidence type="ECO:0000256" key="3">
    <source>
        <dbReference type="PIRSR" id="PIRSR001220-1"/>
    </source>
</evidence>
<evidence type="ECO:0000256" key="7">
    <source>
        <dbReference type="RuleBase" id="RU004456"/>
    </source>
</evidence>
<dbReference type="Gene3D" id="3.40.50.40">
    <property type="match status" value="1"/>
</dbReference>
<feature type="active site" evidence="5">
    <location>
        <position position="31"/>
    </location>
</feature>
<keyword evidence="2" id="KW-0378">Hydrolase</keyword>
<dbReference type="SUPFAM" id="SSF53774">
    <property type="entry name" value="Glutaminase/Asparaginase"/>
    <property type="match status" value="1"/>
</dbReference>
<dbReference type="InterPro" id="IPR020827">
    <property type="entry name" value="Asparaginase/glutaminase_AS1"/>
</dbReference>
<dbReference type="Pfam" id="PF17763">
    <property type="entry name" value="Asparaginase_C"/>
    <property type="match status" value="1"/>
</dbReference>
<organism evidence="10 11">
    <name type="scientific">Allopusillimonas soli</name>
    <dbReference type="NCBI Taxonomy" id="659016"/>
    <lineage>
        <taxon>Bacteria</taxon>
        <taxon>Pseudomonadati</taxon>
        <taxon>Pseudomonadota</taxon>
        <taxon>Betaproteobacteria</taxon>
        <taxon>Burkholderiales</taxon>
        <taxon>Alcaligenaceae</taxon>
        <taxon>Allopusillimonas</taxon>
    </lineage>
</organism>
<dbReference type="InterPro" id="IPR027473">
    <property type="entry name" value="L-asparaginase_C"/>
</dbReference>
<dbReference type="PRINTS" id="PR00139">
    <property type="entry name" value="ASNGLNASE"/>
</dbReference>
<dbReference type="InterPro" id="IPR037152">
    <property type="entry name" value="L-asparaginase_N_sf"/>
</dbReference>
<feature type="binding site" evidence="4">
    <location>
        <begin position="110"/>
        <end position="111"/>
    </location>
    <ligand>
        <name>substrate</name>
    </ligand>
</feature>
<dbReference type="PROSITE" id="PS00144">
    <property type="entry name" value="ASN_GLN_ASE_1"/>
    <property type="match status" value="1"/>
</dbReference>
<dbReference type="SMART" id="SM00870">
    <property type="entry name" value="Asparaginase"/>
    <property type="match status" value="1"/>
</dbReference>
<feature type="domain" description="Asparaginase/glutaminase C-terminal" evidence="9">
    <location>
        <begin position="234"/>
        <end position="345"/>
    </location>
</feature>
<dbReference type="InterPro" id="IPR036152">
    <property type="entry name" value="Asp/glu_Ase-like_sf"/>
</dbReference>
<protein>
    <submittedName>
        <fullName evidence="10">Asparaginase</fullName>
    </submittedName>
</protein>
<evidence type="ECO:0000256" key="4">
    <source>
        <dbReference type="PIRSR" id="PIRSR001220-2"/>
    </source>
</evidence>
<dbReference type="OrthoDB" id="9788068at2"/>
<dbReference type="InterPro" id="IPR027474">
    <property type="entry name" value="L-asparaginase_N"/>
</dbReference>
<dbReference type="Proteomes" id="UP000580517">
    <property type="component" value="Unassembled WGS sequence"/>
</dbReference>
<dbReference type="InterPro" id="IPR040919">
    <property type="entry name" value="Asparaginase_C"/>
</dbReference>
<evidence type="ECO:0000256" key="1">
    <source>
        <dbReference type="ARBA" id="ARBA00010518"/>
    </source>
</evidence>
<gene>
    <name evidence="10" type="ORF">H0A68_11610</name>
</gene>
<comment type="caution">
    <text evidence="10">The sequence shown here is derived from an EMBL/GenBank/DDBJ whole genome shotgun (WGS) entry which is preliminary data.</text>
</comment>
<feature type="domain" description="L-asparaginase N-terminal" evidence="8">
    <location>
        <begin position="23"/>
        <end position="212"/>
    </location>
</feature>
<dbReference type="SFLD" id="SFLDS00057">
    <property type="entry name" value="Glutaminase/Asparaginase"/>
    <property type="match status" value="1"/>
</dbReference>
<dbReference type="PIRSF" id="PIRSF500176">
    <property type="entry name" value="L_ASNase"/>
    <property type="match status" value="1"/>
</dbReference>
<name>A0A853FCZ7_9BURK</name>
<feature type="active site" description="O-isoaspartyl threonine intermediate" evidence="3">
    <location>
        <position position="31"/>
    </location>
</feature>
<keyword evidence="11" id="KW-1185">Reference proteome</keyword>
<proteinExistence type="inferred from homology"/>
<dbReference type="FunFam" id="3.40.50.1170:FF:000001">
    <property type="entry name" value="L-asparaginase 2"/>
    <property type="match status" value="1"/>
</dbReference>
<feature type="active site" evidence="6">
    <location>
        <position position="110"/>
    </location>
</feature>
<evidence type="ECO:0000259" key="9">
    <source>
        <dbReference type="Pfam" id="PF17763"/>
    </source>
</evidence>
<dbReference type="GO" id="GO:0004067">
    <property type="term" value="F:asparaginase activity"/>
    <property type="evidence" value="ECO:0007669"/>
    <property type="project" value="UniProtKB-UniRule"/>
</dbReference>
<dbReference type="Pfam" id="PF00710">
    <property type="entry name" value="Asparaginase"/>
    <property type="match status" value="1"/>
</dbReference>
<evidence type="ECO:0000256" key="6">
    <source>
        <dbReference type="PROSITE-ProRule" id="PRU10100"/>
    </source>
</evidence>
<dbReference type="EMBL" id="JACCEW010000003">
    <property type="protein sequence ID" value="NYT37522.1"/>
    <property type="molecule type" value="Genomic_DNA"/>
</dbReference>
<dbReference type="PIRSF" id="PIRSF001220">
    <property type="entry name" value="L-ASNase_gatD"/>
    <property type="match status" value="1"/>
</dbReference>
<dbReference type="PANTHER" id="PTHR11707:SF28">
    <property type="entry name" value="60 KDA LYSOPHOSPHOLIPASE"/>
    <property type="match status" value="1"/>
</dbReference>
<evidence type="ECO:0000259" key="8">
    <source>
        <dbReference type="Pfam" id="PF00710"/>
    </source>
</evidence>
<comment type="similarity">
    <text evidence="1 7">Belongs to the asparaginase 1 family.</text>
</comment>
<dbReference type="PROSITE" id="PS51732">
    <property type="entry name" value="ASN_GLN_ASE_3"/>
    <property type="match status" value="1"/>
</dbReference>
<feature type="binding site" evidence="4">
    <location>
        <position position="77"/>
    </location>
    <ligand>
        <name>substrate</name>
    </ligand>
</feature>
<dbReference type="CDD" id="cd08964">
    <property type="entry name" value="L-asparaginase_II"/>
    <property type="match status" value="1"/>
</dbReference>
<evidence type="ECO:0000313" key="10">
    <source>
        <dbReference type="EMBL" id="NYT37522.1"/>
    </source>
</evidence>